<dbReference type="AlphaFoldDB" id="A0A0N1I878"/>
<organism evidence="2 3">
    <name type="scientific">Papilio machaon</name>
    <name type="common">Old World swallowtail butterfly</name>
    <dbReference type="NCBI Taxonomy" id="76193"/>
    <lineage>
        <taxon>Eukaryota</taxon>
        <taxon>Metazoa</taxon>
        <taxon>Ecdysozoa</taxon>
        <taxon>Arthropoda</taxon>
        <taxon>Hexapoda</taxon>
        <taxon>Insecta</taxon>
        <taxon>Pterygota</taxon>
        <taxon>Neoptera</taxon>
        <taxon>Endopterygota</taxon>
        <taxon>Lepidoptera</taxon>
        <taxon>Glossata</taxon>
        <taxon>Ditrysia</taxon>
        <taxon>Papilionoidea</taxon>
        <taxon>Papilionidae</taxon>
        <taxon>Papilioninae</taxon>
        <taxon>Papilio</taxon>
    </lineage>
</organism>
<protein>
    <submittedName>
        <fullName evidence="2">Uncharacterized protein</fullName>
    </submittedName>
</protein>
<sequence>MAEGDSSSGIIVFTLWYLAIAFGYAILSEPENFLENASLKIPKSRYLGQAVLHNLYREGRLHSIANVEADLPQDSSSLISSIYVFLGPARSAHLAGWLTIDFIIPGDERCNDNTQRCQAPTGTILLILRISIVTR</sequence>
<keyword evidence="3" id="KW-1185">Reference proteome</keyword>
<proteinExistence type="predicted"/>
<dbReference type="InParanoid" id="A0A0N1I878"/>
<accession>A0A0N1I878</accession>
<gene>
    <name evidence="2" type="ORF">RR48_03585</name>
</gene>
<dbReference type="Proteomes" id="UP000053240">
    <property type="component" value="Unassembled WGS sequence"/>
</dbReference>
<dbReference type="EMBL" id="KQ460847">
    <property type="protein sequence ID" value="KPJ11982.1"/>
    <property type="molecule type" value="Genomic_DNA"/>
</dbReference>
<evidence type="ECO:0000256" key="1">
    <source>
        <dbReference type="SAM" id="Phobius"/>
    </source>
</evidence>
<evidence type="ECO:0000313" key="3">
    <source>
        <dbReference type="Proteomes" id="UP000053240"/>
    </source>
</evidence>
<feature type="transmembrane region" description="Helical" evidence="1">
    <location>
        <begin position="6"/>
        <end position="27"/>
    </location>
</feature>
<reference evidence="2 3" key="1">
    <citation type="journal article" date="2015" name="Nat. Commun.">
        <title>Outbred genome sequencing and CRISPR/Cas9 gene editing in butterflies.</title>
        <authorList>
            <person name="Li X."/>
            <person name="Fan D."/>
            <person name="Zhang W."/>
            <person name="Liu G."/>
            <person name="Zhang L."/>
            <person name="Zhao L."/>
            <person name="Fang X."/>
            <person name="Chen L."/>
            <person name="Dong Y."/>
            <person name="Chen Y."/>
            <person name="Ding Y."/>
            <person name="Zhao R."/>
            <person name="Feng M."/>
            <person name="Zhu Y."/>
            <person name="Feng Y."/>
            <person name="Jiang X."/>
            <person name="Zhu D."/>
            <person name="Xiang H."/>
            <person name="Feng X."/>
            <person name="Li S."/>
            <person name="Wang J."/>
            <person name="Zhang G."/>
            <person name="Kronforst M.R."/>
            <person name="Wang W."/>
        </authorList>
    </citation>
    <scope>NUCLEOTIDE SEQUENCE [LARGE SCALE GENOMIC DNA]</scope>
    <source>
        <strain evidence="2">Ya'a_city_454_Pm</strain>
        <tissue evidence="2">Whole body</tissue>
    </source>
</reference>
<name>A0A0N1I878_PAPMA</name>
<evidence type="ECO:0000313" key="2">
    <source>
        <dbReference type="EMBL" id="KPJ11982.1"/>
    </source>
</evidence>
<keyword evidence="1" id="KW-0472">Membrane</keyword>
<keyword evidence="1" id="KW-0812">Transmembrane</keyword>
<keyword evidence="1" id="KW-1133">Transmembrane helix</keyword>